<dbReference type="InterPro" id="IPR001296">
    <property type="entry name" value="Glyco_trans_1"/>
</dbReference>
<keyword evidence="6" id="KW-1185">Reference proteome</keyword>
<dbReference type="GO" id="GO:0016740">
    <property type="term" value="F:transferase activity"/>
    <property type="evidence" value="ECO:0007669"/>
    <property type="project" value="UniProtKB-KW"/>
</dbReference>
<organism evidence="5 6">
    <name type="scientific">Dictyobacter halimunensis</name>
    <dbReference type="NCBI Taxonomy" id="3026934"/>
    <lineage>
        <taxon>Bacteria</taxon>
        <taxon>Bacillati</taxon>
        <taxon>Chloroflexota</taxon>
        <taxon>Ktedonobacteria</taxon>
        <taxon>Ktedonobacterales</taxon>
        <taxon>Dictyobacteraceae</taxon>
        <taxon>Dictyobacter</taxon>
    </lineage>
</organism>
<feature type="domain" description="Glycosyl transferase family 1" evidence="3">
    <location>
        <begin position="192"/>
        <end position="358"/>
    </location>
</feature>
<dbReference type="SUPFAM" id="SSF53756">
    <property type="entry name" value="UDP-Glycosyltransferase/glycogen phosphorylase"/>
    <property type="match status" value="1"/>
</dbReference>
<dbReference type="Pfam" id="PF13439">
    <property type="entry name" value="Glyco_transf_4"/>
    <property type="match status" value="1"/>
</dbReference>
<dbReference type="Proteomes" id="UP001344906">
    <property type="component" value="Unassembled WGS sequence"/>
</dbReference>
<evidence type="ECO:0000259" key="3">
    <source>
        <dbReference type="Pfam" id="PF00534"/>
    </source>
</evidence>
<feature type="domain" description="Glycosyltransferase subfamily 4-like N-terminal" evidence="4">
    <location>
        <begin position="12"/>
        <end position="173"/>
    </location>
</feature>
<sequence length="386" mass="43785">MYVLGMARTDVRVMREATALQRAGMDITVVDIERDSNRPCQEDVNRIHMKHITMPRWFMPERFKPWFLIKMIWLMILGTLKLINTPADIYHAHDDTALPACYLAARIRGKPLIFDSHELPLVEPMVTRWKLLCTLGQWLLRHMMVRCSGVITVSRPIMYEMQRRYGGPMAVVIRNIPSFQSPAASNALRAYLGLSADTHIALYQGNLDSRGLDKLILAARFLNPGNMIIMMGQGVIRSELERSIMRERVGDRVKIIPPVPYTELLTWTASADIGLVVYSPDAASTITPNIQMCLPNKLFEYVMAGLPVLASSLNAVADLIKTYEVGRIVPSHEPEEIGHAINAMLEDRQALVCMRANALAATRQDLNWERESKRLIDFYGEIRATR</sequence>
<dbReference type="InterPro" id="IPR028098">
    <property type="entry name" value="Glyco_trans_4-like_N"/>
</dbReference>
<dbReference type="Pfam" id="PF00534">
    <property type="entry name" value="Glycos_transf_1"/>
    <property type="match status" value="1"/>
</dbReference>
<evidence type="ECO:0000256" key="2">
    <source>
        <dbReference type="ARBA" id="ARBA00022679"/>
    </source>
</evidence>
<gene>
    <name evidence="5" type="ORF">KDH_28170</name>
</gene>
<evidence type="ECO:0000313" key="6">
    <source>
        <dbReference type="Proteomes" id="UP001344906"/>
    </source>
</evidence>
<proteinExistence type="predicted"/>
<evidence type="ECO:0000313" key="5">
    <source>
        <dbReference type="EMBL" id="GLV55973.1"/>
    </source>
</evidence>
<evidence type="ECO:0000256" key="1">
    <source>
        <dbReference type="ARBA" id="ARBA00022676"/>
    </source>
</evidence>
<dbReference type="Gene3D" id="3.40.50.2000">
    <property type="entry name" value="Glycogen Phosphorylase B"/>
    <property type="match status" value="2"/>
</dbReference>
<dbReference type="EMBL" id="BSRI01000001">
    <property type="protein sequence ID" value="GLV55973.1"/>
    <property type="molecule type" value="Genomic_DNA"/>
</dbReference>
<evidence type="ECO:0000259" key="4">
    <source>
        <dbReference type="Pfam" id="PF13439"/>
    </source>
</evidence>
<accession>A0ABQ6FQV9</accession>
<comment type="caution">
    <text evidence="5">The sequence shown here is derived from an EMBL/GenBank/DDBJ whole genome shotgun (WGS) entry which is preliminary data.</text>
</comment>
<dbReference type="PANTHER" id="PTHR12526">
    <property type="entry name" value="GLYCOSYLTRANSFERASE"/>
    <property type="match status" value="1"/>
</dbReference>
<protein>
    <submittedName>
        <fullName evidence="5">Glycosyl transferase</fullName>
    </submittedName>
</protein>
<name>A0ABQ6FQV9_9CHLR</name>
<keyword evidence="2 5" id="KW-0808">Transferase</keyword>
<reference evidence="5 6" key="1">
    <citation type="submission" date="2023-02" db="EMBL/GenBank/DDBJ databases">
        <title>Dictyobacter halimunensis sp. nov., a new member of the class Ktedonobacteria from forest soil in a geothermal area.</title>
        <authorList>
            <person name="Rachmania M.K."/>
            <person name="Ningsih F."/>
            <person name="Sakai Y."/>
            <person name="Yabe S."/>
            <person name="Yokota A."/>
            <person name="Sjamsuridzal W."/>
        </authorList>
    </citation>
    <scope>NUCLEOTIDE SEQUENCE [LARGE SCALE GENOMIC DNA]</scope>
    <source>
        <strain evidence="5 6">S3.2.2.5</strain>
    </source>
</reference>
<keyword evidence="1" id="KW-0328">Glycosyltransferase</keyword>
<dbReference type="PANTHER" id="PTHR12526:SF629">
    <property type="entry name" value="TEICHURONIC ACID BIOSYNTHESIS GLYCOSYLTRANSFERASE TUAH-RELATED"/>
    <property type="match status" value="1"/>
</dbReference>